<name>A0A540LU06_MALBA</name>
<evidence type="ECO:0000313" key="1">
    <source>
        <dbReference type="EMBL" id="TQD89993.1"/>
    </source>
</evidence>
<keyword evidence="2" id="KW-1185">Reference proteome</keyword>
<accession>A0A540LU06</accession>
<dbReference type="AlphaFoldDB" id="A0A540LU06"/>
<dbReference type="EMBL" id="VIEB01000464">
    <property type="protein sequence ID" value="TQD89993.1"/>
    <property type="molecule type" value="Genomic_DNA"/>
</dbReference>
<sequence length="172" mass="19460">MCSLPPFDISRHANARKGKENLRGGAALDADQQAIHIQLNSMASQHSPSKLKDQVENIASVTSEIVEPGNRHAYVVKVASPGIRIIEQSNIEYKYEQSIKSLTCHLHSTNHLVEYPKKTQIDNAIFHNPTIFLKLGEHRNTHTQILNKYTSKRQHKPQPSSRIVILNQQQKT</sequence>
<comment type="caution">
    <text evidence="1">The sequence shown here is derived from an EMBL/GenBank/DDBJ whole genome shotgun (WGS) entry which is preliminary data.</text>
</comment>
<proteinExistence type="predicted"/>
<evidence type="ECO:0000313" key="2">
    <source>
        <dbReference type="Proteomes" id="UP000315295"/>
    </source>
</evidence>
<gene>
    <name evidence="1" type="ORF">C1H46_024477</name>
</gene>
<reference evidence="1 2" key="1">
    <citation type="journal article" date="2019" name="G3 (Bethesda)">
        <title>Sequencing of a Wild Apple (Malus baccata) Genome Unravels the Differences Between Cultivated and Wild Apple Species Regarding Disease Resistance and Cold Tolerance.</title>
        <authorList>
            <person name="Chen X."/>
        </authorList>
    </citation>
    <scope>NUCLEOTIDE SEQUENCE [LARGE SCALE GENOMIC DNA]</scope>
    <source>
        <strain evidence="2">cv. Shandingzi</strain>
        <tissue evidence="1">Leaves</tissue>
    </source>
</reference>
<dbReference type="Proteomes" id="UP000315295">
    <property type="component" value="Unassembled WGS sequence"/>
</dbReference>
<protein>
    <submittedName>
        <fullName evidence="1">Uncharacterized protein</fullName>
    </submittedName>
</protein>
<organism evidence="1 2">
    <name type="scientific">Malus baccata</name>
    <name type="common">Siberian crab apple</name>
    <name type="synonym">Pyrus baccata</name>
    <dbReference type="NCBI Taxonomy" id="106549"/>
    <lineage>
        <taxon>Eukaryota</taxon>
        <taxon>Viridiplantae</taxon>
        <taxon>Streptophyta</taxon>
        <taxon>Embryophyta</taxon>
        <taxon>Tracheophyta</taxon>
        <taxon>Spermatophyta</taxon>
        <taxon>Magnoliopsida</taxon>
        <taxon>eudicotyledons</taxon>
        <taxon>Gunneridae</taxon>
        <taxon>Pentapetalae</taxon>
        <taxon>rosids</taxon>
        <taxon>fabids</taxon>
        <taxon>Rosales</taxon>
        <taxon>Rosaceae</taxon>
        <taxon>Amygdaloideae</taxon>
        <taxon>Maleae</taxon>
        <taxon>Malus</taxon>
    </lineage>
</organism>